<dbReference type="GO" id="GO:0009253">
    <property type="term" value="P:peptidoglycan catabolic process"/>
    <property type="evidence" value="ECO:0007669"/>
    <property type="project" value="InterPro"/>
</dbReference>
<dbReference type="Pfam" id="PF01520">
    <property type="entry name" value="Amidase_3"/>
    <property type="match status" value="1"/>
</dbReference>
<reference evidence="3 4" key="1">
    <citation type="submission" date="2019-03" db="EMBL/GenBank/DDBJ databases">
        <title>Metabolic potential of uncultured bacteria and archaea associated with petroleum seepage in deep-sea sediments.</title>
        <authorList>
            <person name="Dong X."/>
            <person name="Hubert C."/>
        </authorList>
    </citation>
    <scope>NUCLEOTIDE SEQUENCE [LARGE SCALE GENOMIC DNA]</scope>
    <source>
        <strain evidence="3">E29_bin52</strain>
    </source>
</reference>
<dbReference type="CDD" id="cd02696">
    <property type="entry name" value="MurNAc-LAA"/>
    <property type="match status" value="1"/>
</dbReference>
<evidence type="ECO:0000259" key="2">
    <source>
        <dbReference type="SMART" id="SM00646"/>
    </source>
</evidence>
<evidence type="ECO:0000313" key="3">
    <source>
        <dbReference type="EMBL" id="TET63136.1"/>
    </source>
</evidence>
<keyword evidence="1" id="KW-0378">Hydrolase</keyword>
<proteinExistence type="predicted"/>
<evidence type="ECO:0000313" key="4">
    <source>
        <dbReference type="Proteomes" id="UP000319130"/>
    </source>
</evidence>
<accession>A0A523W7Y0</accession>
<dbReference type="Gene3D" id="2.60.40.3500">
    <property type="match status" value="1"/>
</dbReference>
<dbReference type="AlphaFoldDB" id="A0A523W7Y0"/>
<dbReference type="Gene3D" id="3.40.630.40">
    <property type="entry name" value="Zn-dependent exopeptidases"/>
    <property type="match status" value="1"/>
</dbReference>
<sequence>MPLYSSQKPMRKLGAALVGLSSLLFLFVPLTQAEIRYEVGRVSYESYSNYTRVFIGLTPGTGYVVIDLHDPPRLKVNLYPANLSSVSTEIEVRDRFVKKVRLAQETEKVVRVVLDLNISDPTSSVDLSGDGSRLVIEIRGPEEDLVAAVLKEKEAPIVKKEEIPSPAPPQKREKTVYTIVLDPGHGGKDPGAIGRSTGLKEKDVTLKVAKELARLLKNEEGIRVYLTRNTDRYLSLDRRTEIANQLGGDMFVSIHVNSGYRRRATGVETFFNSRYSYGEGAEEVAARENRPLGSENVPDEAKLIIWDLIQDEYRSESNDLAHIVQKEMVQTAGREDRGVKSAGFYVLKGAAMPAILVEIGFLSNASEERMLGKEDFKEKIALGIFRGLKRYYENKW</sequence>
<name>A0A523W7Y0_UNCAE</name>
<dbReference type="InterPro" id="IPR021731">
    <property type="entry name" value="AMIN_dom"/>
</dbReference>
<dbReference type="PANTHER" id="PTHR30404:SF0">
    <property type="entry name" value="N-ACETYLMURAMOYL-L-ALANINE AMIDASE AMIC"/>
    <property type="match status" value="1"/>
</dbReference>
<comment type="caution">
    <text evidence="3">The sequence shown here is derived from an EMBL/GenBank/DDBJ whole genome shotgun (WGS) entry which is preliminary data.</text>
</comment>
<dbReference type="Proteomes" id="UP000319130">
    <property type="component" value="Unassembled WGS sequence"/>
</dbReference>
<dbReference type="EMBL" id="SOIZ01000123">
    <property type="protein sequence ID" value="TET63136.1"/>
    <property type="molecule type" value="Genomic_DNA"/>
</dbReference>
<dbReference type="GO" id="GO:0030288">
    <property type="term" value="C:outer membrane-bounded periplasmic space"/>
    <property type="evidence" value="ECO:0007669"/>
    <property type="project" value="TreeGrafter"/>
</dbReference>
<gene>
    <name evidence="3" type="ORF">E3J48_02965</name>
</gene>
<dbReference type="Pfam" id="PF11741">
    <property type="entry name" value="AMIN"/>
    <property type="match status" value="1"/>
</dbReference>
<dbReference type="GO" id="GO:0008745">
    <property type="term" value="F:N-acetylmuramoyl-L-alanine amidase activity"/>
    <property type="evidence" value="ECO:0007669"/>
    <property type="project" value="InterPro"/>
</dbReference>
<dbReference type="SUPFAM" id="SSF53187">
    <property type="entry name" value="Zn-dependent exopeptidases"/>
    <property type="match status" value="1"/>
</dbReference>
<dbReference type="PANTHER" id="PTHR30404">
    <property type="entry name" value="N-ACETYLMURAMOYL-L-ALANINE AMIDASE"/>
    <property type="match status" value="1"/>
</dbReference>
<protein>
    <submittedName>
        <fullName evidence="3">N-acetylmuramoyl-L-alanine amidase</fullName>
    </submittedName>
</protein>
<feature type="domain" description="MurNAc-LAA" evidence="2">
    <location>
        <begin position="240"/>
        <end position="389"/>
    </location>
</feature>
<dbReference type="FunFam" id="3.40.630.40:FF:000005">
    <property type="entry name" value="N-acetylmuramoyl-L-alanine amidase (AmiA)"/>
    <property type="match status" value="1"/>
</dbReference>
<organism evidence="3 4">
    <name type="scientific">Aerophobetes bacterium</name>
    <dbReference type="NCBI Taxonomy" id="2030807"/>
    <lineage>
        <taxon>Bacteria</taxon>
        <taxon>Candidatus Aerophobota</taxon>
    </lineage>
</organism>
<dbReference type="InterPro" id="IPR002508">
    <property type="entry name" value="MurNAc-LAA_cat"/>
</dbReference>
<dbReference type="SMART" id="SM00646">
    <property type="entry name" value="Ami_3"/>
    <property type="match status" value="1"/>
</dbReference>
<evidence type="ECO:0000256" key="1">
    <source>
        <dbReference type="ARBA" id="ARBA00022801"/>
    </source>
</evidence>
<dbReference type="InterPro" id="IPR050695">
    <property type="entry name" value="N-acetylmuramoyl_amidase_3"/>
</dbReference>